<evidence type="ECO:0000256" key="4">
    <source>
        <dbReference type="ARBA" id="ARBA00022692"/>
    </source>
</evidence>
<evidence type="ECO:0000256" key="3">
    <source>
        <dbReference type="ARBA" id="ARBA00022475"/>
    </source>
</evidence>
<evidence type="ECO:0000256" key="8">
    <source>
        <dbReference type="SAM" id="Phobius"/>
    </source>
</evidence>
<proteinExistence type="predicted"/>
<accession>A0ABS0J7L5</accession>
<reference evidence="9 10" key="1">
    <citation type="submission" date="2019-08" db="EMBL/GenBank/DDBJ databases">
        <authorList>
            <person name="Luo N."/>
        </authorList>
    </citation>
    <scope>NUCLEOTIDE SEQUENCE [LARGE SCALE GENOMIC DNA]</scope>
    <source>
        <strain evidence="9 10">NCIMB 9442</strain>
    </source>
</reference>
<dbReference type="EMBL" id="VRYY01000475">
    <property type="protein sequence ID" value="MBG3878120.1"/>
    <property type="molecule type" value="Genomic_DNA"/>
</dbReference>
<dbReference type="PANTHER" id="PTHR36838">
    <property type="entry name" value="AUXIN EFFLUX CARRIER FAMILY PROTEIN"/>
    <property type="match status" value="1"/>
</dbReference>
<dbReference type="RefSeq" id="WP_196610118.1">
    <property type="nucleotide sequence ID" value="NZ_VRYY01000475.1"/>
</dbReference>
<keyword evidence="3" id="KW-1003">Cell membrane</keyword>
<feature type="transmembrane region" description="Helical" evidence="8">
    <location>
        <begin position="73"/>
        <end position="93"/>
    </location>
</feature>
<gene>
    <name evidence="9" type="ORF">FVW20_14155</name>
</gene>
<keyword evidence="10" id="KW-1185">Reference proteome</keyword>
<evidence type="ECO:0000256" key="5">
    <source>
        <dbReference type="ARBA" id="ARBA00022989"/>
    </source>
</evidence>
<feature type="non-terminal residue" evidence="9">
    <location>
        <position position="1"/>
    </location>
</feature>
<comment type="caution">
    <text evidence="9">The sequence shown here is derived from an EMBL/GenBank/DDBJ whole genome shotgun (WGS) entry which is preliminary data.</text>
</comment>
<feature type="region of interest" description="Disordered" evidence="7">
    <location>
        <begin position="18"/>
        <end position="39"/>
    </location>
</feature>
<evidence type="ECO:0000313" key="10">
    <source>
        <dbReference type="Proteomes" id="UP001194469"/>
    </source>
</evidence>
<keyword evidence="6 8" id="KW-0472">Membrane</keyword>
<keyword evidence="4 8" id="KW-0812">Transmembrane</keyword>
<keyword evidence="5 8" id="KW-1133">Transmembrane helix</keyword>
<protein>
    <submittedName>
        <fullName evidence="9">AEC family transporter</fullName>
    </submittedName>
</protein>
<sequence>LFGIGMVLAAQLTAEGAGCPSERNGRDGNGSGECDPQSPSPLARQVAVNAVKLLAHPALTWLCLWALGVRGHWLGMGVLFAAMPTAAVAYVVAESYGAGTRDTSRAIVVSTILSALTLFGTVVLLRHLELL</sequence>
<comment type="subcellular location">
    <subcellularLocation>
        <location evidence="1">Membrane</location>
        <topology evidence="1">Multi-pass membrane protein</topology>
    </subcellularLocation>
</comment>
<evidence type="ECO:0000256" key="1">
    <source>
        <dbReference type="ARBA" id="ARBA00004141"/>
    </source>
</evidence>
<feature type="transmembrane region" description="Helical" evidence="8">
    <location>
        <begin position="105"/>
        <end position="125"/>
    </location>
</feature>
<evidence type="ECO:0000256" key="7">
    <source>
        <dbReference type="SAM" id="MobiDB-lite"/>
    </source>
</evidence>
<keyword evidence="2" id="KW-0813">Transport</keyword>
<dbReference type="InterPro" id="IPR004776">
    <property type="entry name" value="Mem_transp_PIN-like"/>
</dbReference>
<name>A0ABS0J7L5_9BACT</name>
<evidence type="ECO:0000256" key="2">
    <source>
        <dbReference type="ARBA" id="ARBA00022448"/>
    </source>
</evidence>
<dbReference type="Pfam" id="PF03547">
    <property type="entry name" value="Mem_trans"/>
    <property type="match status" value="1"/>
</dbReference>
<dbReference type="Proteomes" id="UP001194469">
    <property type="component" value="Unassembled WGS sequence"/>
</dbReference>
<evidence type="ECO:0000256" key="6">
    <source>
        <dbReference type="ARBA" id="ARBA00023136"/>
    </source>
</evidence>
<evidence type="ECO:0000313" key="9">
    <source>
        <dbReference type="EMBL" id="MBG3878120.1"/>
    </source>
</evidence>
<organism evidence="9 10">
    <name type="scientific">Nitratidesulfovibrio oxamicus</name>
    <dbReference type="NCBI Taxonomy" id="32016"/>
    <lineage>
        <taxon>Bacteria</taxon>
        <taxon>Pseudomonadati</taxon>
        <taxon>Thermodesulfobacteriota</taxon>
        <taxon>Desulfovibrionia</taxon>
        <taxon>Desulfovibrionales</taxon>
        <taxon>Desulfovibrionaceae</taxon>
        <taxon>Nitratidesulfovibrio</taxon>
    </lineage>
</organism>